<comment type="caution">
    <text evidence="5">The sequence shown here is derived from an EMBL/GenBank/DDBJ whole genome shotgun (WGS) entry which is preliminary data.</text>
</comment>
<evidence type="ECO:0000256" key="1">
    <source>
        <dbReference type="ARBA" id="ARBA00022729"/>
    </source>
</evidence>
<keyword evidence="2" id="KW-0472">Membrane</keyword>
<organism evidence="5 6">
    <name type="scientific">Flavobacterium buctense</name>
    <dbReference type="NCBI Taxonomy" id="1648146"/>
    <lineage>
        <taxon>Bacteria</taxon>
        <taxon>Pseudomonadati</taxon>
        <taxon>Bacteroidota</taxon>
        <taxon>Flavobacteriia</taxon>
        <taxon>Flavobacteriales</taxon>
        <taxon>Flavobacteriaceae</taxon>
        <taxon>Flavobacterium</taxon>
    </lineage>
</organism>
<sequence>MQKNYTLENYSNSVIDGANDLNEKKRFLKGFLSLVLLLFAVISLQGQTTFTSIQSGNFTDPATWGTATSPTSIDNVIIATGTTVLLDDLITVNDATIGGVLESGSNSADFIITGNLTVNNGGLFDGIFYFDAGGWGYDKGTQLTVAGNITNNGRIDLSIGASYLPEGALNLNGSSVQTVSGLGTFGGTLYLTDNSNTGAVINQLIINNTSMATPNIIWGFNNIKIRSNLTLTNARINLGVNKMTIGNYGSATTTITSGSGFLSGTIGRWYSAYDNPVAITSGVDYYNSNTLFPFISANGKSRSAFISRPNDPNATGTSGELSVTYFDEPAVSSGFSVVDGSYTVTDIYEGAWTIAKDATYAFPIGNHTIAFSIQDAFLIKNGNSRIIKADGTTIGNHQSGTITPFASRKNLSDTDLNNTFQVGYNAALDTPITSSQTGNWNNAATWSSNSVPGCGDTVTLLSGHIITVNTISSAAGVNIAPGATLISDSSTLTVGCTNNNATFFNGGTYTINGGSLIVNGNVLHANGSTFNQTAGDIIVDGNNNGVAATSIDQTLFKIGNATLNLTGGKITIVDPPVSSATVATTHTITSIVACTGFFCWYPTNIFLDATDDLAVGQVISGAGIPAGTVVASINFDGSINTSPSLPATGLTLPLNLTFYNVTNSPSTFIYESSNNYAIGANHTLQIGDGISIEKSTVTTNGFNCNFRAAEGTLSLNNLIVNALDSTDRFVNLDFSNLSGTSIMNVQNDFTITQGKIKGQGVDTYFGGNIINNGALNLYNNTYFGNYIDGSAVATAKPQTISGTGTFNAQTETILNTPVNTGSVFQLRVNNTSTEGVTFLVPFNVVSSLTMTAGIIHTSATSVLTVGTPAMSYTASVTGNFGDTCYIDGPFAKDIGGGQNATDLNSEFDFAVEKFFFPVGKSSYSPIWVAVTTPAGGFGSPGAKLKAEAFETNPGTPSANIAYLSQNRWEVSKTAGTVIDFNIKVADANAIETSIIVQAPSAAGVYDNDFGITASFEAGTPNLLMSTTNPLPFEDFYGFFSTARQSECSTVAPGNTLSTETNICGGKAVTLRLENVIIGEGITYQWQSSTTGSNYVNIDGATATTTSVAPVENTYYRCNVTCSFSTTTVASTPIQITLNNTITETTPATICQPTDTATLSATSSVGDVKWYATQTGGTALATGNSFTTPVITATTTYYAGTESSTNGTAGLAYSNDGYGSGSLDRGLAFNLSNSIILNSVKVYPQQNPGGTGVAPITIKVFQNGVQVPGTDDVVFTPNTASDWSPTTIAQTVSLNYILSAGNNYTLLITDGASYDNALAYVSPFPSPFPVDNGAVSIVGGFSFGEIDTYNYNFFFDWNVTEVCSSARVAVTATVLTPEECDLGTETSQLLSRVVAYPNPYSSTFKLDIQTNNAADVTIKVYDMVGRLIEYRTIGFNDLNNVEIGNGYPSGIYNVSVTQEGKAKTLQVVKR</sequence>
<feature type="transmembrane region" description="Helical" evidence="2">
    <location>
        <begin position="27"/>
        <end position="44"/>
    </location>
</feature>
<accession>A0ABU9E2S1</accession>
<keyword evidence="1" id="KW-0732">Signal</keyword>
<dbReference type="Proteomes" id="UP001491349">
    <property type="component" value="Unassembled WGS sequence"/>
</dbReference>
<reference evidence="5 6" key="1">
    <citation type="submission" date="2024-04" db="EMBL/GenBank/DDBJ databases">
        <title>draft genome sequnece of Flavobacterium buctense JCM 30750.</title>
        <authorList>
            <person name="Kim D.-U."/>
        </authorList>
    </citation>
    <scope>NUCLEOTIDE SEQUENCE [LARGE SCALE GENOMIC DNA]</scope>
    <source>
        <strain evidence="5 6">JCM 30750</strain>
    </source>
</reference>
<evidence type="ECO:0000313" key="6">
    <source>
        <dbReference type="Proteomes" id="UP001491349"/>
    </source>
</evidence>
<dbReference type="Pfam" id="PF19081">
    <property type="entry name" value="Ig_7"/>
    <property type="match status" value="1"/>
</dbReference>
<proteinExistence type="predicted"/>
<dbReference type="InterPro" id="IPR026444">
    <property type="entry name" value="Secre_tail"/>
</dbReference>
<evidence type="ECO:0000256" key="2">
    <source>
        <dbReference type="SAM" id="Phobius"/>
    </source>
</evidence>
<protein>
    <submittedName>
        <fullName evidence="5">T9SS type A sorting domain-containing protein</fullName>
    </submittedName>
</protein>
<feature type="domain" description="Ig-like" evidence="4">
    <location>
        <begin position="1144"/>
        <end position="1204"/>
    </location>
</feature>
<keyword evidence="2" id="KW-1133">Transmembrane helix</keyword>
<dbReference type="EMBL" id="JBBPCB010000004">
    <property type="protein sequence ID" value="MEK8180202.1"/>
    <property type="molecule type" value="Genomic_DNA"/>
</dbReference>
<dbReference type="NCBIfam" id="TIGR04183">
    <property type="entry name" value="Por_Secre_tail"/>
    <property type="match status" value="1"/>
</dbReference>
<dbReference type="InterPro" id="IPR044023">
    <property type="entry name" value="Ig_7"/>
</dbReference>
<gene>
    <name evidence="5" type="ORF">WMW71_07605</name>
</gene>
<dbReference type="Pfam" id="PF18962">
    <property type="entry name" value="Por_Secre_tail"/>
    <property type="match status" value="1"/>
</dbReference>
<dbReference type="RefSeq" id="WP_187660674.1">
    <property type="nucleotide sequence ID" value="NZ_JACTAB010000005.1"/>
</dbReference>
<keyword evidence="6" id="KW-1185">Reference proteome</keyword>
<feature type="domain" description="Secretion system C-terminal sorting" evidence="3">
    <location>
        <begin position="1395"/>
        <end position="1463"/>
    </location>
</feature>
<evidence type="ECO:0000259" key="3">
    <source>
        <dbReference type="Pfam" id="PF18962"/>
    </source>
</evidence>
<evidence type="ECO:0000313" key="5">
    <source>
        <dbReference type="EMBL" id="MEK8180202.1"/>
    </source>
</evidence>
<evidence type="ECO:0000259" key="4">
    <source>
        <dbReference type="Pfam" id="PF19081"/>
    </source>
</evidence>
<keyword evidence="2" id="KW-0812">Transmembrane</keyword>
<name>A0ABU9E2S1_9FLAO</name>